<proteinExistence type="predicted"/>
<sequence>MPSRSGRLFALPSASTCPVPGHGFTECQRLPVDRFTVSTANRIQGQEFALSLVWHPLAGGSTAPNSTWTPAACAVAGAGAAIAKAATPGVSNLWHLYNKASTKFMLGAAYYALKGWHWLTSSHHTVHHLNPIPSTSTKNSFKLSIAAVGAAAAAAMSGTAGLGAAPAEEPRPTRRPPAPVAPPERTLISHRKSAAPPVI</sequence>
<accession>A0A9W6KGH6</accession>
<keyword evidence="3" id="KW-1185">Reference proteome</keyword>
<dbReference type="AlphaFoldDB" id="A0A9W6KGH6"/>
<protein>
    <recommendedName>
        <fullName evidence="4">Fatty acid desaturase</fullName>
    </recommendedName>
</protein>
<dbReference type="EMBL" id="BSFP01000008">
    <property type="protein sequence ID" value="GLL00304.1"/>
    <property type="molecule type" value="Genomic_DNA"/>
</dbReference>
<gene>
    <name evidence="2" type="ORF">GCM10017581_020440</name>
</gene>
<name>A0A9W6KGH6_9ACTN</name>
<evidence type="ECO:0000313" key="3">
    <source>
        <dbReference type="Proteomes" id="UP001143480"/>
    </source>
</evidence>
<organism evidence="2 3">
    <name type="scientific">Dactylosporangium matsuzakiense</name>
    <dbReference type="NCBI Taxonomy" id="53360"/>
    <lineage>
        <taxon>Bacteria</taxon>
        <taxon>Bacillati</taxon>
        <taxon>Actinomycetota</taxon>
        <taxon>Actinomycetes</taxon>
        <taxon>Micromonosporales</taxon>
        <taxon>Micromonosporaceae</taxon>
        <taxon>Dactylosporangium</taxon>
    </lineage>
</organism>
<comment type="caution">
    <text evidence="2">The sequence shown here is derived from an EMBL/GenBank/DDBJ whole genome shotgun (WGS) entry which is preliminary data.</text>
</comment>
<feature type="region of interest" description="Disordered" evidence="1">
    <location>
        <begin position="161"/>
        <end position="199"/>
    </location>
</feature>
<evidence type="ECO:0000313" key="2">
    <source>
        <dbReference type="EMBL" id="GLL00304.1"/>
    </source>
</evidence>
<reference evidence="2" key="1">
    <citation type="journal article" date="2014" name="Int. J. Syst. Evol. Microbiol.">
        <title>Complete genome sequence of Corynebacterium casei LMG S-19264T (=DSM 44701T), isolated from a smear-ripened cheese.</title>
        <authorList>
            <consortium name="US DOE Joint Genome Institute (JGI-PGF)"/>
            <person name="Walter F."/>
            <person name="Albersmeier A."/>
            <person name="Kalinowski J."/>
            <person name="Ruckert C."/>
        </authorList>
    </citation>
    <scope>NUCLEOTIDE SEQUENCE</scope>
    <source>
        <strain evidence="2">VKM Ac-1321</strain>
    </source>
</reference>
<evidence type="ECO:0000256" key="1">
    <source>
        <dbReference type="SAM" id="MobiDB-lite"/>
    </source>
</evidence>
<dbReference type="Proteomes" id="UP001143480">
    <property type="component" value="Unassembled WGS sequence"/>
</dbReference>
<evidence type="ECO:0008006" key="4">
    <source>
        <dbReference type="Google" id="ProtNLM"/>
    </source>
</evidence>
<reference evidence="2" key="2">
    <citation type="submission" date="2023-01" db="EMBL/GenBank/DDBJ databases">
        <authorList>
            <person name="Sun Q."/>
            <person name="Evtushenko L."/>
        </authorList>
    </citation>
    <scope>NUCLEOTIDE SEQUENCE</scope>
    <source>
        <strain evidence="2">VKM Ac-1321</strain>
    </source>
</reference>